<evidence type="ECO:0000313" key="1">
    <source>
        <dbReference type="EMBL" id="GAG18762.1"/>
    </source>
</evidence>
<reference evidence="1" key="1">
    <citation type="journal article" date="2014" name="Front. Microbiol.">
        <title>High frequency of phylogenetically diverse reductive dehalogenase-homologous genes in deep subseafloor sedimentary metagenomes.</title>
        <authorList>
            <person name="Kawai M."/>
            <person name="Futagami T."/>
            <person name="Toyoda A."/>
            <person name="Takaki Y."/>
            <person name="Nishi S."/>
            <person name="Hori S."/>
            <person name="Arai W."/>
            <person name="Tsubouchi T."/>
            <person name="Morono Y."/>
            <person name="Uchiyama I."/>
            <person name="Ito T."/>
            <person name="Fujiyama A."/>
            <person name="Inagaki F."/>
            <person name="Takami H."/>
        </authorList>
    </citation>
    <scope>NUCLEOTIDE SEQUENCE</scope>
    <source>
        <strain evidence="1">Expedition CK06-06</strain>
    </source>
</reference>
<accession>X0W636</accession>
<proteinExistence type="predicted"/>
<protein>
    <submittedName>
        <fullName evidence="1">Uncharacterized protein</fullName>
    </submittedName>
</protein>
<feature type="non-terminal residue" evidence="1">
    <location>
        <position position="259"/>
    </location>
</feature>
<organism evidence="1">
    <name type="scientific">marine sediment metagenome</name>
    <dbReference type="NCBI Taxonomy" id="412755"/>
    <lineage>
        <taxon>unclassified sequences</taxon>
        <taxon>metagenomes</taxon>
        <taxon>ecological metagenomes</taxon>
    </lineage>
</organism>
<gene>
    <name evidence="1" type="ORF">S01H1_52774</name>
</gene>
<feature type="non-terminal residue" evidence="1">
    <location>
        <position position="1"/>
    </location>
</feature>
<dbReference type="AlphaFoldDB" id="X0W636"/>
<name>X0W636_9ZZZZ</name>
<dbReference type="EMBL" id="BARS01034130">
    <property type="protein sequence ID" value="GAG18762.1"/>
    <property type="molecule type" value="Genomic_DNA"/>
</dbReference>
<comment type="caution">
    <text evidence="1">The sequence shown here is derived from an EMBL/GenBank/DDBJ whole genome shotgun (WGS) entry which is preliminary data.</text>
</comment>
<sequence>VEHTITTNINGSTYMDDVAHFFYTNDMRVANDKTEAFQNVMTYTVGFLATPASRVFLINTSNNGNGKTNLTNSAHLDYGKYHFEAASADGLSQAVLDAVNSIISRTSSFTAPVVPVTRTTSGNKIYMAFFKPLDQNFWEGNLTKFGLSDANEIIGSDDLPATWPNGAMREDAKPYWATIDWADTSKSNGIHNNSRNIYTYLGSVDDLTDSANRFATDNANITASILGSPADVTVNGDSVSGKDKVIQYIRGADVLDQDA</sequence>